<protein>
    <submittedName>
        <fullName evidence="3">Fermentation-respiration switch protein FrsA (DUF1100 family)</fullName>
    </submittedName>
</protein>
<dbReference type="PANTHER" id="PTHR47751:SF1">
    <property type="entry name" value="SUPERFAMILY HYDROLASE, PUTATIVE (AFU_ORTHOLOGUE AFUA_2G16580)-RELATED"/>
    <property type="match status" value="1"/>
</dbReference>
<gene>
    <name evidence="3" type="ORF">QF035_000922</name>
</gene>
<feature type="region of interest" description="Disordered" evidence="1">
    <location>
        <begin position="334"/>
        <end position="357"/>
    </location>
</feature>
<dbReference type="SUPFAM" id="SSF53474">
    <property type="entry name" value="alpha/beta-Hydrolases"/>
    <property type="match status" value="1"/>
</dbReference>
<dbReference type="InterPro" id="IPR051411">
    <property type="entry name" value="Polyketide_trans_af380"/>
</dbReference>
<evidence type="ECO:0000313" key="3">
    <source>
        <dbReference type="EMBL" id="MDQ1023340.1"/>
    </source>
</evidence>
<evidence type="ECO:0000259" key="2">
    <source>
        <dbReference type="Pfam" id="PF01738"/>
    </source>
</evidence>
<dbReference type="Gene3D" id="3.40.50.1820">
    <property type="entry name" value="alpha/beta hydrolase"/>
    <property type="match status" value="1"/>
</dbReference>
<dbReference type="PANTHER" id="PTHR47751">
    <property type="entry name" value="SUPERFAMILY HYDROLASE, PUTATIVE (AFU_ORTHOLOGUE AFUA_2G16580)-RELATED"/>
    <property type="match status" value="1"/>
</dbReference>
<evidence type="ECO:0000313" key="4">
    <source>
        <dbReference type="Proteomes" id="UP001230328"/>
    </source>
</evidence>
<dbReference type="Pfam" id="PF01738">
    <property type="entry name" value="DLH"/>
    <property type="match status" value="1"/>
</dbReference>
<dbReference type="Gene3D" id="1.10.10.800">
    <property type="match status" value="1"/>
</dbReference>
<proteinExistence type="predicted"/>
<feature type="domain" description="Dienelactone hydrolase" evidence="2">
    <location>
        <begin position="59"/>
        <end position="197"/>
    </location>
</feature>
<organism evidence="3 4">
    <name type="scientific">Streptomyces umbrinus</name>
    <dbReference type="NCBI Taxonomy" id="67370"/>
    <lineage>
        <taxon>Bacteria</taxon>
        <taxon>Bacillati</taxon>
        <taxon>Actinomycetota</taxon>
        <taxon>Actinomycetes</taxon>
        <taxon>Kitasatosporales</taxon>
        <taxon>Streptomycetaceae</taxon>
        <taxon>Streptomyces</taxon>
        <taxon>Streptomyces phaeochromogenes group</taxon>
    </lineage>
</organism>
<evidence type="ECO:0000256" key="1">
    <source>
        <dbReference type="SAM" id="MobiDB-lite"/>
    </source>
</evidence>
<reference evidence="3 4" key="1">
    <citation type="submission" date="2023-07" db="EMBL/GenBank/DDBJ databases">
        <title>Comparative genomics of wheat-associated soil bacteria to identify genetic determinants of phenazine resistance.</title>
        <authorList>
            <person name="Mouncey N."/>
        </authorList>
    </citation>
    <scope>NUCLEOTIDE SEQUENCE [LARGE SCALE GENOMIC DNA]</scope>
    <source>
        <strain evidence="3 4">V2I4</strain>
    </source>
</reference>
<sequence length="357" mass="37805">MRARPSARLEITIMRTDIMKTDITRTDVTFLSAGPKLAGHLYAPGDSPGDNPSGEAAGARPAIVVGHPGSGVKEQAAGLYARRLAELGFVTLAYDAAFQGESEGTPRGLEDPAHRVEDIKAAVSYLATRDEVDADRIGALGICASGGYALSAAATDHRIKAVGTVSGVDIARQFRLGADGTQDPAVIQGMLDAAAAARTAEALGEGVQSFQLFPDTAEQALALGGRHAADGFEYYCTDRAQHSRSAKSLTWSSVDRMVSFDAFGFVDLIAPRPLLMIVGREAVTSWMSVEAFQKARGPKELHWIEGARHVDLYDKDEYVTPAITELAGFFHTRPARTSQSGAHSGDRARPTGPAGPV</sequence>
<name>A0ABU0SIF6_9ACTN</name>
<keyword evidence="4" id="KW-1185">Reference proteome</keyword>
<comment type="caution">
    <text evidence="3">The sequence shown here is derived from an EMBL/GenBank/DDBJ whole genome shotgun (WGS) entry which is preliminary data.</text>
</comment>
<dbReference type="InterPro" id="IPR029058">
    <property type="entry name" value="AB_hydrolase_fold"/>
</dbReference>
<dbReference type="Proteomes" id="UP001230328">
    <property type="component" value="Unassembled WGS sequence"/>
</dbReference>
<accession>A0ABU0SIF6</accession>
<dbReference type="EMBL" id="JAUSZI010000002">
    <property type="protein sequence ID" value="MDQ1023340.1"/>
    <property type="molecule type" value="Genomic_DNA"/>
</dbReference>
<dbReference type="InterPro" id="IPR002925">
    <property type="entry name" value="Dienelactn_hydro"/>
</dbReference>